<dbReference type="InterPro" id="IPR036615">
    <property type="entry name" value="Mur_ligase_C_dom_sf"/>
</dbReference>
<keyword evidence="16" id="KW-1185">Reference proteome</keyword>
<dbReference type="InterPro" id="IPR013221">
    <property type="entry name" value="Mur_ligase_cen"/>
</dbReference>
<evidence type="ECO:0000256" key="6">
    <source>
        <dbReference type="ARBA" id="ARBA00022960"/>
    </source>
</evidence>
<proteinExistence type="inferred from homology"/>
<keyword evidence="9 10" id="KW-0961">Cell wall biogenesis/degradation</keyword>
<dbReference type="PANTHER" id="PTHR43024:SF1">
    <property type="entry name" value="UDP-N-ACETYLMURAMOYL-TRIPEPTIDE--D-ALANYL-D-ALANINE LIGASE"/>
    <property type="match status" value="1"/>
</dbReference>
<dbReference type="SUPFAM" id="SSF63418">
    <property type="entry name" value="MurE/MurF N-terminal domain"/>
    <property type="match status" value="1"/>
</dbReference>
<keyword evidence="4 10" id="KW-0547">Nucleotide-binding</keyword>
<evidence type="ECO:0000256" key="5">
    <source>
        <dbReference type="ARBA" id="ARBA00022840"/>
    </source>
</evidence>
<dbReference type="HAMAP" id="MF_02019">
    <property type="entry name" value="MurF"/>
    <property type="match status" value="1"/>
</dbReference>
<dbReference type="SUPFAM" id="SSF53244">
    <property type="entry name" value="MurD-like peptide ligases, peptide-binding domain"/>
    <property type="match status" value="1"/>
</dbReference>
<dbReference type="InterPro" id="IPR005863">
    <property type="entry name" value="UDP-N-AcMur_synth"/>
</dbReference>
<keyword evidence="5 10" id="KW-0067">ATP-binding</keyword>
<evidence type="ECO:0000256" key="3">
    <source>
        <dbReference type="ARBA" id="ARBA00022618"/>
    </source>
</evidence>
<dbReference type="Gene3D" id="3.90.190.20">
    <property type="entry name" value="Mur ligase, C-terminal domain"/>
    <property type="match status" value="1"/>
</dbReference>
<dbReference type="GO" id="GO:0009252">
    <property type="term" value="P:peptidoglycan biosynthetic process"/>
    <property type="evidence" value="ECO:0007669"/>
    <property type="project" value="UniProtKB-UniRule"/>
</dbReference>
<evidence type="ECO:0000256" key="4">
    <source>
        <dbReference type="ARBA" id="ARBA00022741"/>
    </source>
</evidence>
<dbReference type="InterPro" id="IPR035911">
    <property type="entry name" value="MurE/MurF_N"/>
</dbReference>
<reference evidence="15 16" key="2">
    <citation type="submission" date="2020-06" db="EMBL/GenBank/DDBJ databases">
        <title>Halomonas songnenensis sp. nov., a moderately halophilic bacterium isolated from saline and alkaline soils.</title>
        <authorList>
            <person name="Jiang J."/>
            <person name="Pan Y."/>
        </authorList>
    </citation>
    <scope>NUCLEOTIDE SEQUENCE [LARGE SCALE GENOMIC DNA]</scope>
    <source>
        <strain evidence="15 16">TBZ9</strain>
    </source>
</reference>
<comment type="catalytic activity">
    <reaction evidence="10 11">
        <text>D-alanyl-D-alanine + UDP-N-acetyl-alpha-D-muramoyl-L-alanyl-gamma-D-glutamyl-meso-2,6-diaminopimelate + ATP = UDP-N-acetyl-alpha-D-muramoyl-L-alanyl-gamma-D-glutamyl-meso-2,6-diaminopimeloyl-D-alanyl-D-alanine + ADP + phosphate + H(+)</text>
        <dbReference type="Rhea" id="RHEA:28374"/>
        <dbReference type="ChEBI" id="CHEBI:15378"/>
        <dbReference type="ChEBI" id="CHEBI:30616"/>
        <dbReference type="ChEBI" id="CHEBI:43474"/>
        <dbReference type="ChEBI" id="CHEBI:57822"/>
        <dbReference type="ChEBI" id="CHEBI:61386"/>
        <dbReference type="ChEBI" id="CHEBI:83905"/>
        <dbReference type="ChEBI" id="CHEBI:456216"/>
        <dbReference type="EC" id="6.3.2.10"/>
    </reaction>
</comment>
<dbReference type="Gene3D" id="3.40.1190.10">
    <property type="entry name" value="Mur-like, catalytic domain"/>
    <property type="match status" value="1"/>
</dbReference>
<dbReference type="GO" id="GO:0005524">
    <property type="term" value="F:ATP binding"/>
    <property type="evidence" value="ECO:0007669"/>
    <property type="project" value="UniProtKB-UniRule"/>
</dbReference>
<name>A0A7Y3XA41_9GAMM</name>
<protein>
    <recommendedName>
        <fullName evidence="10 11">UDP-N-acetylmuramoyl-tripeptide--D-alanyl-D-alanine ligase</fullName>
        <ecNumber evidence="10 11">6.3.2.10</ecNumber>
    </recommendedName>
    <alternativeName>
        <fullName evidence="10">D-alanyl-D-alanine-adding enzyme</fullName>
    </alternativeName>
</protein>
<evidence type="ECO:0000259" key="13">
    <source>
        <dbReference type="Pfam" id="PF02875"/>
    </source>
</evidence>
<dbReference type="GO" id="GO:0071555">
    <property type="term" value="P:cell wall organization"/>
    <property type="evidence" value="ECO:0007669"/>
    <property type="project" value="UniProtKB-KW"/>
</dbReference>
<keyword evidence="7 10" id="KW-0573">Peptidoglycan synthesis</keyword>
<reference evidence="15 16" key="1">
    <citation type="submission" date="2020-05" db="EMBL/GenBank/DDBJ databases">
        <authorList>
            <person name="Ruan W."/>
            <person name="Jeon C.O."/>
            <person name="Chun B.H."/>
        </authorList>
    </citation>
    <scope>NUCLEOTIDE SEQUENCE [LARGE SCALE GENOMIC DNA]</scope>
    <source>
        <strain evidence="15 16">TBZ9</strain>
    </source>
</reference>
<dbReference type="NCBIfam" id="TIGR01143">
    <property type="entry name" value="murF"/>
    <property type="match status" value="1"/>
</dbReference>
<dbReference type="GO" id="GO:0051301">
    <property type="term" value="P:cell division"/>
    <property type="evidence" value="ECO:0007669"/>
    <property type="project" value="UniProtKB-KW"/>
</dbReference>
<dbReference type="RefSeq" id="WP_171701381.1">
    <property type="nucleotide sequence ID" value="NZ_JABFHI010000001.1"/>
</dbReference>
<comment type="caution">
    <text evidence="15">The sequence shown here is derived from an EMBL/GenBank/DDBJ whole genome shotgun (WGS) entry which is preliminary data.</text>
</comment>
<accession>A0A7Y3XA41</accession>
<keyword evidence="2 10" id="KW-0436">Ligase</keyword>
<evidence type="ECO:0000256" key="10">
    <source>
        <dbReference type="HAMAP-Rule" id="MF_02019"/>
    </source>
</evidence>
<keyword evidence="6 10" id="KW-0133">Cell shape</keyword>
<feature type="domain" description="Mur ligase N-terminal catalytic" evidence="12">
    <location>
        <begin position="25"/>
        <end position="72"/>
    </location>
</feature>
<dbReference type="GO" id="GO:0008360">
    <property type="term" value="P:regulation of cell shape"/>
    <property type="evidence" value="ECO:0007669"/>
    <property type="project" value="UniProtKB-KW"/>
</dbReference>
<evidence type="ECO:0000256" key="11">
    <source>
        <dbReference type="RuleBase" id="RU004136"/>
    </source>
</evidence>
<dbReference type="AlphaFoldDB" id="A0A7Y3XA41"/>
<evidence type="ECO:0000256" key="1">
    <source>
        <dbReference type="ARBA" id="ARBA00022490"/>
    </source>
</evidence>
<keyword evidence="1 10" id="KW-0963">Cytoplasm</keyword>
<dbReference type="Pfam" id="PF08245">
    <property type="entry name" value="Mur_ligase_M"/>
    <property type="match status" value="1"/>
</dbReference>
<dbReference type="InterPro" id="IPR051046">
    <property type="entry name" value="MurCDEF_CellWall_CoF430Synth"/>
</dbReference>
<comment type="similarity">
    <text evidence="10">Belongs to the MurCDEF family. MurF subfamily.</text>
</comment>
<gene>
    <name evidence="10" type="primary">murF</name>
    <name evidence="15" type="ORF">HLB35_02625</name>
</gene>
<dbReference type="EC" id="6.3.2.10" evidence="10 11"/>
<feature type="domain" description="Mur ligase C-terminal" evidence="13">
    <location>
        <begin position="319"/>
        <end position="437"/>
    </location>
</feature>
<evidence type="ECO:0000256" key="9">
    <source>
        <dbReference type="ARBA" id="ARBA00023316"/>
    </source>
</evidence>
<dbReference type="EMBL" id="JABFHI010000001">
    <property type="protein sequence ID" value="NOG30931.1"/>
    <property type="molecule type" value="Genomic_DNA"/>
</dbReference>
<dbReference type="UniPathway" id="UPA00219"/>
<comment type="subcellular location">
    <subcellularLocation>
        <location evidence="10 11">Cytoplasm</location>
    </subcellularLocation>
</comment>
<dbReference type="GO" id="GO:0005737">
    <property type="term" value="C:cytoplasm"/>
    <property type="evidence" value="ECO:0007669"/>
    <property type="project" value="UniProtKB-SubCell"/>
</dbReference>
<evidence type="ECO:0000256" key="2">
    <source>
        <dbReference type="ARBA" id="ARBA00022598"/>
    </source>
</evidence>
<evidence type="ECO:0000313" key="16">
    <source>
        <dbReference type="Proteomes" id="UP000588806"/>
    </source>
</evidence>
<comment type="caution">
    <text evidence="10">Lacks conserved residue(s) required for the propagation of feature annotation.</text>
</comment>
<dbReference type="InterPro" id="IPR004101">
    <property type="entry name" value="Mur_ligase_C"/>
</dbReference>
<evidence type="ECO:0000256" key="8">
    <source>
        <dbReference type="ARBA" id="ARBA00023306"/>
    </source>
</evidence>
<feature type="domain" description="Mur ligase central" evidence="14">
    <location>
        <begin position="108"/>
        <end position="297"/>
    </location>
</feature>
<keyword evidence="8 10" id="KW-0131">Cell cycle</keyword>
<dbReference type="GO" id="GO:0047480">
    <property type="term" value="F:UDP-N-acetylmuramoyl-tripeptide-D-alanyl-D-alanine ligase activity"/>
    <property type="evidence" value="ECO:0007669"/>
    <property type="project" value="UniProtKB-UniRule"/>
</dbReference>
<dbReference type="InterPro" id="IPR000713">
    <property type="entry name" value="Mur_ligase_N"/>
</dbReference>
<sequence>MQLTLGEIAKAVGGECPPGAAGQKIASVVTDSRHIVPGCLFVALKGERFDGHAYIDEAFRQGAGAALVSAHVDSLENPQLVCADTRLALGLLARYWRQQWSSGPLVAITGNSGKTTVKEVSAALLKALGPVHATRGNLNNDFGAPLTLLGLSEQHRAAVVELGANHIGEIAWTTLLTEPQVAVITNVTGAHVGEFGGMGMIAQAKGEILNGLPADGVAVLNHDDHYFPFWQQCALPRQIISFGFHPAADVTATSMTCDPEGRYGFELRWQGKVLGRVSLALIGRHNVLNALASAAVALSLEIAPDDVVKRLSNLQSLPGRLNLVAGVRGSRLLDDSYNANPGAAKAALDTLMSFSGPRWCALGAMGELGTESAALHAEVGAYAAAAGVDMLVTLGDAAQAASQAFGSGKHFDDYADLQTYLVEHLPSDANLLIKGSRSVGMERLVAALRVDKK</sequence>
<evidence type="ECO:0000259" key="12">
    <source>
        <dbReference type="Pfam" id="PF01225"/>
    </source>
</evidence>
<dbReference type="Proteomes" id="UP000588806">
    <property type="component" value="Unassembled WGS sequence"/>
</dbReference>
<dbReference type="Pfam" id="PF02875">
    <property type="entry name" value="Mur_ligase_C"/>
    <property type="match status" value="1"/>
</dbReference>
<comment type="pathway">
    <text evidence="10 11">Cell wall biogenesis; peptidoglycan biosynthesis.</text>
</comment>
<evidence type="ECO:0000259" key="14">
    <source>
        <dbReference type="Pfam" id="PF08245"/>
    </source>
</evidence>
<evidence type="ECO:0000256" key="7">
    <source>
        <dbReference type="ARBA" id="ARBA00022984"/>
    </source>
</evidence>
<dbReference type="SUPFAM" id="SSF53623">
    <property type="entry name" value="MurD-like peptide ligases, catalytic domain"/>
    <property type="match status" value="1"/>
</dbReference>
<evidence type="ECO:0000313" key="15">
    <source>
        <dbReference type="EMBL" id="NOG30931.1"/>
    </source>
</evidence>
<keyword evidence="3 10" id="KW-0132">Cell division</keyword>
<organism evidence="15 16">
    <name type="scientific">Vreelandella azerica</name>
    <dbReference type="NCBI Taxonomy" id="2732867"/>
    <lineage>
        <taxon>Bacteria</taxon>
        <taxon>Pseudomonadati</taxon>
        <taxon>Pseudomonadota</taxon>
        <taxon>Gammaproteobacteria</taxon>
        <taxon>Oceanospirillales</taxon>
        <taxon>Halomonadaceae</taxon>
        <taxon>Vreelandella</taxon>
    </lineage>
</organism>
<dbReference type="Pfam" id="PF01225">
    <property type="entry name" value="Mur_ligase"/>
    <property type="match status" value="1"/>
</dbReference>
<dbReference type="PANTHER" id="PTHR43024">
    <property type="entry name" value="UDP-N-ACETYLMURAMOYL-TRIPEPTIDE--D-ALANYL-D-ALANINE LIGASE"/>
    <property type="match status" value="1"/>
</dbReference>
<comment type="function">
    <text evidence="10 11">Involved in cell wall formation. Catalyzes the final step in the synthesis of UDP-N-acetylmuramoyl-pentapeptide, the precursor of murein.</text>
</comment>
<dbReference type="Gene3D" id="3.40.1390.10">
    <property type="entry name" value="MurE/MurF, N-terminal domain"/>
    <property type="match status" value="1"/>
</dbReference>
<dbReference type="InterPro" id="IPR036565">
    <property type="entry name" value="Mur-like_cat_sf"/>
</dbReference>